<feature type="domain" description="VPS10" evidence="6">
    <location>
        <begin position="64"/>
        <end position="665"/>
    </location>
</feature>
<dbReference type="SUPFAM" id="SSF110296">
    <property type="entry name" value="Oligoxyloglucan reducing end-specific cellobiohydrolase"/>
    <property type="match status" value="1"/>
</dbReference>
<protein>
    <submittedName>
        <fullName evidence="7">PDZ domain-containing protein</fullName>
    </submittedName>
</protein>
<keyword evidence="4" id="KW-0325">Glycoprotein</keyword>
<dbReference type="PANTHER" id="PTHR12106:SF27">
    <property type="entry name" value="SORTILIN-RELATED RECEPTOR"/>
    <property type="match status" value="1"/>
</dbReference>
<dbReference type="Pfam" id="PF15901">
    <property type="entry name" value="Sortilin_C"/>
    <property type="match status" value="1"/>
</dbReference>
<evidence type="ECO:0000256" key="5">
    <source>
        <dbReference type="SAM" id="Phobius"/>
    </source>
</evidence>
<keyword evidence="5" id="KW-1133">Transmembrane helix</keyword>
<dbReference type="InterPro" id="IPR006581">
    <property type="entry name" value="VPS10"/>
</dbReference>
<dbReference type="STRING" id="670386.D3BI16"/>
<keyword evidence="8" id="KW-1185">Reference proteome</keyword>
<dbReference type="InterPro" id="IPR050310">
    <property type="entry name" value="VPS10-sortilin"/>
</dbReference>
<dbReference type="EMBL" id="ADBJ01000037">
    <property type="protein sequence ID" value="EFA78916.1"/>
    <property type="molecule type" value="Genomic_DNA"/>
</dbReference>
<evidence type="ECO:0000256" key="2">
    <source>
        <dbReference type="ARBA" id="ARBA00022737"/>
    </source>
</evidence>
<dbReference type="InterPro" id="IPR015943">
    <property type="entry name" value="WD40/YVTN_repeat-like_dom_sf"/>
</dbReference>
<accession>D3BI16</accession>
<dbReference type="PANTHER" id="PTHR12106">
    <property type="entry name" value="SORTILIN RELATED"/>
    <property type="match status" value="1"/>
</dbReference>
<dbReference type="GO" id="GO:0006892">
    <property type="term" value="P:post-Golgi vesicle-mediated transport"/>
    <property type="evidence" value="ECO:0007669"/>
    <property type="project" value="TreeGrafter"/>
</dbReference>
<proteinExistence type="predicted"/>
<evidence type="ECO:0000259" key="6">
    <source>
        <dbReference type="SMART" id="SM00602"/>
    </source>
</evidence>
<dbReference type="InterPro" id="IPR031778">
    <property type="entry name" value="Sortilin_N"/>
</dbReference>
<evidence type="ECO:0000313" key="8">
    <source>
        <dbReference type="Proteomes" id="UP000001396"/>
    </source>
</evidence>
<organism evidence="7 8">
    <name type="scientific">Heterostelium pallidum (strain ATCC 26659 / Pp 5 / PN500)</name>
    <name type="common">Cellular slime mold</name>
    <name type="synonym">Polysphondylium pallidum</name>
    <dbReference type="NCBI Taxonomy" id="670386"/>
    <lineage>
        <taxon>Eukaryota</taxon>
        <taxon>Amoebozoa</taxon>
        <taxon>Evosea</taxon>
        <taxon>Eumycetozoa</taxon>
        <taxon>Dictyostelia</taxon>
        <taxon>Acytosteliales</taxon>
        <taxon>Acytosteliaceae</taxon>
        <taxon>Heterostelium</taxon>
    </lineage>
</organism>
<evidence type="ECO:0000256" key="4">
    <source>
        <dbReference type="ARBA" id="ARBA00023180"/>
    </source>
</evidence>
<dbReference type="OMA" id="SWGAGIN"/>
<keyword evidence="2" id="KW-0677">Repeat</keyword>
<keyword evidence="3 5" id="KW-0472">Membrane</keyword>
<keyword evidence="5" id="KW-0812">Transmembrane</keyword>
<evidence type="ECO:0000256" key="3">
    <source>
        <dbReference type="ARBA" id="ARBA00023136"/>
    </source>
</evidence>
<dbReference type="InParanoid" id="D3BI16"/>
<dbReference type="GO" id="GO:0016020">
    <property type="term" value="C:membrane"/>
    <property type="evidence" value="ECO:0007669"/>
    <property type="project" value="UniProtKB-SubCell"/>
</dbReference>
<dbReference type="RefSeq" id="XP_020431040.1">
    <property type="nucleotide sequence ID" value="XM_020579201.1"/>
</dbReference>
<dbReference type="SMART" id="SM00602">
    <property type="entry name" value="VPS10"/>
    <property type="match status" value="1"/>
</dbReference>
<dbReference type="GO" id="GO:0005794">
    <property type="term" value="C:Golgi apparatus"/>
    <property type="evidence" value="ECO:0007669"/>
    <property type="project" value="TreeGrafter"/>
</dbReference>
<evidence type="ECO:0000313" key="7">
    <source>
        <dbReference type="EMBL" id="EFA78916.1"/>
    </source>
</evidence>
<dbReference type="FunCoup" id="D3BI16">
    <property type="interactions" value="28"/>
</dbReference>
<comment type="subcellular location">
    <subcellularLocation>
        <location evidence="1">Membrane</location>
    </subcellularLocation>
</comment>
<name>D3BI16_HETP5</name>
<dbReference type="GeneID" id="31363864"/>
<reference evidence="7 8" key="1">
    <citation type="journal article" date="2011" name="Genome Res.">
        <title>Phylogeny-wide analysis of social amoeba genomes highlights ancient origins for complex intercellular communication.</title>
        <authorList>
            <person name="Heidel A.J."/>
            <person name="Lawal H.M."/>
            <person name="Felder M."/>
            <person name="Schilde C."/>
            <person name="Helps N.R."/>
            <person name="Tunggal B."/>
            <person name="Rivero F."/>
            <person name="John U."/>
            <person name="Schleicher M."/>
            <person name="Eichinger L."/>
            <person name="Platzer M."/>
            <person name="Noegel A.A."/>
            <person name="Schaap P."/>
            <person name="Gloeckner G."/>
        </authorList>
    </citation>
    <scope>NUCLEOTIDE SEQUENCE [LARGE SCALE GENOMIC DNA]</scope>
    <source>
        <strain evidence="8">ATCC 26659 / Pp 5 / PN500</strain>
    </source>
</reference>
<feature type="transmembrane region" description="Helical" evidence="5">
    <location>
        <begin position="671"/>
        <end position="693"/>
    </location>
</feature>
<dbReference type="Gene3D" id="3.30.60.270">
    <property type="match status" value="1"/>
</dbReference>
<sequence length="751" mass="83463">MRIQIRFFFIERKKIMINRSFTILVLFKVLLFSIYINAADPVPSQTSTNINWNPDFGVVYLTSEIALIVDQDKAAWRTTDSGKNWNKINVANDDIVSHDEIIIDTDRKNILLQSNEGKDTTLYISKNYGETFTTKELSGKRFKYILPNKWKSGNLLALSTDKTVWISTDFGYTWNQVYKKDTVTDVMWDPIKNTDPKATSAIFAIVTQKDGTKLVYSNDNGDTETILVTGAQSMTSTDNFVYIGAYDKNQGGSNLFVRSNTMPVNNDKMGFLMCDFPFGDDIQPNEYKIIDDSTGAIWLGIQMKDNYRYGTVYTSDSTGSKFTKSMDKVSFKGQYDFTPISGLKGAYVANQIVSGNNFITKITYDNGGKWKQLNSPSGSQKGTFLNCYGITTFLDSLKEYGPFYSTDSAIGLALSTGNVGKQLSFDTPASKIGTYLTRDSGKSWKSVYGGPTIYEIGNHGTILLMANATGDTDNLLYSTDQGVSFKSFQMTLGKIDIKNIITDPEGDSTKFIILGMNNNNVPSEGIVFGLDFAPLGLPECTDNDHEQYVTPAILGHTITYTRVRQDANCFQKDALPVQDPHILNCTVDDYECDIGYKEVSPDDAEKLVCALEKDYTPPTYPPSFCPSGTKYFVTKGFRKVAGDLCRDGVADSYEPAYKDCSDGSSSGKSHGWVAAILILLGIAMALVGGAYYLHKNPDKKLAFYRKIGIIKEYKYSTLGIKPGSLADDEFGIEDDDAHILNDDDLVQWMMD</sequence>
<evidence type="ECO:0000256" key="1">
    <source>
        <dbReference type="ARBA" id="ARBA00004370"/>
    </source>
</evidence>
<dbReference type="Proteomes" id="UP000001396">
    <property type="component" value="Unassembled WGS sequence"/>
</dbReference>
<dbReference type="InterPro" id="IPR031777">
    <property type="entry name" value="Sortilin_C"/>
</dbReference>
<gene>
    <name evidence="7" type="primary">sort1</name>
    <name evidence="7" type="ORF">PPL_08384</name>
</gene>
<dbReference type="Gene3D" id="2.130.10.10">
    <property type="entry name" value="YVTN repeat-like/Quinoprotein amine dehydrogenase"/>
    <property type="match status" value="1"/>
</dbReference>
<dbReference type="Pfam" id="PF15902">
    <property type="entry name" value="Sortilin-Vps10"/>
    <property type="match status" value="1"/>
</dbReference>
<comment type="caution">
    <text evidence="7">The sequence shown here is derived from an EMBL/GenBank/DDBJ whole genome shotgun (WGS) entry which is preliminary data.</text>
</comment>
<dbReference type="AlphaFoldDB" id="D3BI16"/>